<name>Q950S4_SPIPN</name>
<feature type="domain" description="GIY-YIG" evidence="2">
    <location>
        <begin position="1"/>
        <end position="111"/>
    </location>
</feature>
<protein>
    <submittedName>
        <fullName evidence="3">Orf220</fullName>
    </submittedName>
</protein>
<evidence type="ECO:0000313" key="3">
    <source>
        <dbReference type="EMBL" id="AAK84234.1"/>
    </source>
</evidence>
<keyword evidence="3" id="KW-0496">Mitochondrion</keyword>
<organism evidence="3">
    <name type="scientific">Spizellomyces punctatus</name>
    <dbReference type="NCBI Taxonomy" id="109760"/>
    <lineage>
        <taxon>Eukaryota</taxon>
        <taxon>Fungi</taxon>
        <taxon>Fungi incertae sedis</taxon>
        <taxon>Chytridiomycota</taxon>
        <taxon>Chytridiomycota incertae sedis</taxon>
        <taxon>Chytridiomycetes</taxon>
        <taxon>Spizellomycetales</taxon>
        <taxon>Spizellomycetaceae</taxon>
        <taxon>Spizellomyces</taxon>
    </lineage>
</organism>
<dbReference type="PROSITE" id="PS50164">
    <property type="entry name" value="GIY_YIG"/>
    <property type="match status" value="1"/>
</dbReference>
<sequence>MPGVYCIVGNDEQFYIGSSRSIGMRLRNHYYHSSIAPNRHPVLYNYINNYGWSSIKVGVLIVSINHLHRYLELHRINPSMTDLKLLDTLTMYESLCLEQYFLDKFQPGLNSQELVAKGGLPNKGPLGIPWSQSKRDAHSLSTRGRQFNASHIERLSDAQKGKRLSQETRDKMSGSHGGAKIYSVNVTTGDKTFFDTKSIRLRMDSPYRVNLLLVLNMGYL</sequence>
<feature type="compositionally biased region" description="Basic and acidic residues" evidence="1">
    <location>
        <begin position="157"/>
        <end position="173"/>
    </location>
</feature>
<feature type="region of interest" description="Disordered" evidence="1">
    <location>
        <begin position="157"/>
        <end position="176"/>
    </location>
</feature>
<dbReference type="InterPro" id="IPR000305">
    <property type="entry name" value="GIY-YIG_endonuc"/>
</dbReference>
<reference evidence="3" key="1">
    <citation type="submission" date="2001-07" db="EMBL/GenBank/DDBJ databases">
        <authorList>
            <person name="Lang F.B.F."/>
        </authorList>
    </citation>
    <scope>NUCLEOTIDE SEQUENCE</scope>
</reference>
<proteinExistence type="predicted"/>
<dbReference type="Gene3D" id="3.40.1440.10">
    <property type="entry name" value="GIY-YIG endonuclease"/>
    <property type="match status" value="1"/>
</dbReference>
<dbReference type="EMBL" id="AF404303">
    <property type="protein sequence ID" value="AAK84234.1"/>
    <property type="molecule type" value="Genomic_DNA"/>
</dbReference>
<accession>Q950S4</accession>
<geneLocation type="mitochondrion" evidence="3"/>
<evidence type="ECO:0000259" key="2">
    <source>
        <dbReference type="PROSITE" id="PS50164"/>
    </source>
</evidence>
<gene>
    <name evidence="3" type="primary">orf220</name>
</gene>
<dbReference type="AlphaFoldDB" id="Q950S4"/>
<dbReference type="GeneID" id="809621"/>
<evidence type="ECO:0000256" key="1">
    <source>
        <dbReference type="SAM" id="MobiDB-lite"/>
    </source>
</evidence>
<dbReference type="RefSeq" id="NP_150305.1">
    <property type="nucleotide sequence ID" value="NC_003052.1"/>
</dbReference>
<reference evidence="3" key="2">
    <citation type="journal article" date="2002" name="Mol. Biol. Evol.">
        <title>Hyaloraphidium curvatum: a linear mitochondrial genome, tRNA editing, and an evolutionary link to lower fungi.</title>
        <authorList>
            <person name="Forget L."/>
            <person name="Ustinova J."/>
            <person name="Wang Z."/>
            <person name="Huss V.A."/>
            <person name="Franz Lang B."/>
        </authorList>
    </citation>
    <scope>NUCLEOTIDE SEQUENCE</scope>
</reference>
<dbReference type="InterPro" id="IPR035901">
    <property type="entry name" value="GIY-YIG_endonuc_sf"/>
</dbReference>
<dbReference type="SUPFAM" id="SSF82771">
    <property type="entry name" value="GIY-YIG endonuclease"/>
    <property type="match status" value="1"/>
</dbReference>